<dbReference type="Pfam" id="PF10928">
    <property type="entry name" value="DUF2810"/>
    <property type="match status" value="1"/>
</dbReference>
<keyword evidence="1" id="KW-0175">Coiled coil</keyword>
<dbReference type="Gene3D" id="4.10.860.10">
    <property type="entry name" value="UVR domain"/>
    <property type="match status" value="1"/>
</dbReference>
<protein>
    <recommendedName>
        <fullName evidence="4">Ribosome-associated protein</fullName>
    </recommendedName>
</protein>
<evidence type="ECO:0008006" key="4">
    <source>
        <dbReference type="Google" id="ProtNLM"/>
    </source>
</evidence>
<name>A0ABQ1H4J5_9GAMM</name>
<dbReference type="Gene3D" id="3.30.1370.150">
    <property type="entry name" value="Uncharacterised protein PF10928, DUF2810"/>
    <property type="match status" value="1"/>
</dbReference>
<reference evidence="3" key="1">
    <citation type="journal article" date="2019" name="Int. J. Syst. Evol. Microbiol.">
        <title>The Global Catalogue of Microorganisms (GCM) 10K type strain sequencing project: providing services to taxonomists for standard genome sequencing and annotation.</title>
        <authorList>
            <consortium name="The Broad Institute Genomics Platform"/>
            <consortium name="The Broad Institute Genome Sequencing Center for Infectious Disease"/>
            <person name="Wu L."/>
            <person name="Ma J."/>
        </authorList>
    </citation>
    <scope>NUCLEOTIDE SEQUENCE [LARGE SCALE GENOMIC DNA]</scope>
    <source>
        <strain evidence="3">CGMCC 1.12806</strain>
    </source>
</reference>
<keyword evidence="3" id="KW-1185">Reference proteome</keyword>
<evidence type="ECO:0000313" key="3">
    <source>
        <dbReference type="Proteomes" id="UP000627464"/>
    </source>
</evidence>
<dbReference type="EMBL" id="BMFZ01000011">
    <property type="protein sequence ID" value="GGA57142.1"/>
    <property type="molecule type" value="Genomic_DNA"/>
</dbReference>
<evidence type="ECO:0000313" key="2">
    <source>
        <dbReference type="EMBL" id="GGA57142.1"/>
    </source>
</evidence>
<feature type="coiled-coil region" evidence="1">
    <location>
        <begin position="30"/>
        <end position="83"/>
    </location>
</feature>
<comment type="caution">
    <text evidence="2">The sequence shown here is derived from an EMBL/GenBank/DDBJ whole genome shotgun (WGS) entry which is preliminary data.</text>
</comment>
<dbReference type="NCBIfam" id="NF008244">
    <property type="entry name" value="PRK11020.1"/>
    <property type="match status" value="1"/>
</dbReference>
<organism evidence="2 3">
    <name type="scientific">Hafnia psychrotolerans</name>
    <dbReference type="NCBI Taxonomy" id="1477018"/>
    <lineage>
        <taxon>Bacteria</taxon>
        <taxon>Pseudomonadati</taxon>
        <taxon>Pseudomonadota</taxon>
        <taxon>Gammaproteobacteria</taxon>
        <taxon>Enterobacterales</taxon>
        <taxon>Hafniaceae</taxon>
        <taxon>Hafnia</taxon>
    </lineage>
</organism>
<gene>
    <name evidence="2" type="ORF">GCM10011328_35780</name>
</gene>
<accession>A0ABQ1H4J5</accession>
<proteinExistence type="predicted"/>
<sequence length="148" mass="16595">MKRVLPDTLDVIILSNIVPKRHARVENTMKEVEKAEIKRLSDMLDALNHKDAAVIQQGNSELISKHEDEKEKLATEIARLKNVRVVKLSAEAQKLATLPYSREITKKEQADMGTLKKVVRGIVVVHPMTALGREMGLKVVTGYAKKAF</sequence>
<dbReference type="InterPro" id="IPR021230">
    <property type="entry name" value="DUF2810"/>
</dbReference>
<evidence type="ECO:0000256" key="1">
    <source>
        <dbReference type="SAM" id="Coils"/>
    </source>
</evidence>
<dbReference type="Proteomes" id="UP000627464">
    <property type="component" value="Unassembled WGS sequence"/>
</dbReference>